<dbReference type="InterPro" id="IPR036235">
    <property type="entry name" value="Ribosomal_bL12_oligo_N_sf"/>
</dbReference>
<dbReference type="Proteomes" id="UP000655588">
    <property type="component" value="Unassembled WGS sequence"/>
</dbReference>
<evidence type="ECO:0000259" key="12">
    <source>
        <dbReference type="Pfam" id="PF22937"/>
    </source>
</evidence>
<dbReference type="PANTHER" id="PTHR45987">
    <property type="entry name" value="39S RIBOSOMAL PROTEIN L12"/>
    <property type="match status" value="1"/>
</dbReference>
<dbReference type="SUPFAM" id="SSF48300">
    <property type="entry name" value="Ribosomal protein L7/12, oligomerisation (N-terminal) domain"/>
    <property type="match status" value="1"/>
</dbReference>
<dbReference type="Pfam" id="PF00542">
    <property type="entry name" value="Ribosomal_L12"/>
    <property type="match status" value="1"/>
</dbReference>
<gene>
    <name evidence="13" type="ORF">E2986_03437</name>
</gene>
<keyword evidence="4" id="KW-0689">Ribosomal protein</keyword>
<evidence type="ECO:0000256" key="2">
    <source>
        <dbReference type="ARBA" id="ARBA00007197"/>
    </source>
</evidence>
<feature type="domain" description="Large ribosomal subunit protein bL12 oligomerization" evidence="10">
    <location>
        <begin position="36"/>
        <end position="83"/>
    </location>
</feature>
<dbReference type="InterPro" id="IPR014719">
    <property type="entry name" value="Ribosomal_bL12_C/ClpS-like"/>
</dbReference>
<reference evidence="13" key="1">
    <citation type="submission" date="2019-11" db="EMBL/GenBank/DDBJ databases">
        <title>The nuclear and mitochondrial genomes of Frieseomelitta varia - a highly eusocial stingless bee (Meliponini) with a permanently sterile worker caste.</title>
        <authorList>
            <person name="Freitas F.C.P."/>
            <person name="Lourenco A.P."/>
            <person name="Nunes F.M.F."/>
            <person name="Paschoal A.R."/>
            <person name="Abreu F.C.P."/>
            <person name="Barbin F.O."/>
            <person name="Bataglia L."/>
            <person name="Cardoso-Junior C.A.M."/>
            <person name="Cervoni M.S."/>
            <person name="Silva S.R."/>
            <person name="Dalarmi F."/>
            <person name="Del Lama M.A."/>
            <person name="Depintor T.S."/>
            <person name="Ferreira K.M."/>
            <person name="Goria P.S."/>
            <person name="Jaskot M.C."/>
            <person name="Lago D.C."/>
            <person name="Luna-Lucena D."/>
            <person name="Moda L.M."/>
            <person name="Nascimento L."/>
            <person name="Pedrino M."/>
            <person name="Rabico F.O."/>
            <person name="Sanches F.C."/>
            <person name="Santos D.E."/>
            <person name="Santos C.G."/>
            <person name="Vieira J."/>
            <person name="Lopes T.F."/>
            <person name="Barchuk A.R."/>
            <person name="Hartfelder K."/>
            <person name="Simoes Z.L.P."/>
            <person name="Bitondi M.M.G."/>
            <person name="Pinheiro D.G."/>
        </authorList>
    </citation>
    <scope>NUCLEOTIDE SEQUENCE</scope>
    <source>
        <strain evidence="13">USP_RPSP 00005682</strain>
        <tissue evidence="13">Whole individual</tissue>
    </source>
</reference>
<protein>
    <recommendedName>
        <fullName evidence="7">Pyridoxal-dependent decarboxylase domain-containing protein 1</fullName>
    </recommendedName>
</protein>
<keyword evidence="5" id="KW-0456">Lyase</keyword>
<evidence type="ECO:0000259" key="9">
    <source>
        <dbReference type="Pfam" id="PF00542"/>
    </source>
</evidence>
<keyword evidence="6" id="KW-0687">Ribonucleoprotein</keyword>
<dbReference type="InterPro" id="IPR000206">
    <property type="entry name" value="Ribosomal_bL12"/>
</dbReference>
<feature type="domain" description="PDXDC1-like third" evidence="12">
    <location>
        <begin position="493"/>
        <end position="596"/>
    </location>
</feature>
<dbReference type="InterPro" id="IPR002129">
    <property type="entry name" value="PyrdxlP-dep_de-COase"/>
</dbReference>
<dbReference type="Pfam" id="PF22930">
    <property type="entry name" value="PDXDC1-like_cen"/>
    <property type="match status" value="1"/>
</dbReference>
<dbReference type="AlphaFoldDB" id="A0A833S281"/>
<dbReference type="GO" id="GO:0030170">
    <property type="term" value="F:pyridoxal phosphate binding"/>
    <property type="evidence" value="ECO:0007669"/>
    <property type="project" value="InterPro"/>
</dbReference>
<dbReference type="SUPFAM" id="SSF54736">
    <property type="entry name" value="ClpS-like"/>
    <property type="match status" value="1"/>
</dbReference>
<evidence type="ECO:0000313" key="14">
    <source>
        <dbReference type="Proteomes" id="UP000655588"/>
    </source>
</evidence>
<dbReference type="GO" id="GO:0016830">
    <property type="term" value="F:carbon-carbon lyase activity"/>
    <property type="evidence" value="ECO:0007669"/>
    <property type="project" value="InterPro"/>
</dbReference>
<comment type="similarity">
    <text evidence="2">Belongs to the bacterial ribosomal protein bL12 family.</text>
</comment>
<dbReference type="InterPro" id="IPR008932">
    <property type="entry name" value="Ribosomal_bL12_oligo"/>
</dbReference>
<feature type="compositionally biased region" description="Low complexity" evidence="8">
    <location>
        <begin position="704"/>
        <end position="724"/>
    </location>
</feature>
<dbReference type="InterPro" id="IPR015424">
    <property type="entry name" value="PyrdxlP-dep_Trfase"/>
</dbReference>
<keyword evidence="14" id="KW-1185">Reference proteome</keyword>
<dbReference type="Gene3D" id="3.40.640.10">
    <property type="entry name" value="Type I PLP-dependent aspartate aminotransferase-like (Major domain)"/>
    <property type="match status" value="1"/>
</dbReference>
<dbReference type="EMBL" id="WNWW01000331">
    <property type="protein sequence ID" value="KAF3426287.1"/>
    <property type="molecule type" value="Genomic_DNA"/>
</dbReference>
<evidence type="ECO:0000256" key="4">
    <source>
        <dbReference type="ARBA" id="ARBA00022980"/>
    </source>
</evidence>
<evidence type="ECO:0000256" key="8">
    <source>
        <dbReference type="SAM" id="MobiDB-lite"/>
    </source>
</evidence>
<dbReference type="InterPro" id="IPR015421">
    <property type="entry name" value="PyrdxlP-dep_Trfase_major"/>
</dbReference>
<evidence type="ECO:0000259" key="10">
    <source>
        <dbReference type="Pfam" id="PF16320"/>
    </source>
</evidence>
<dbReference type="Pfam" id="PF00282">
    <property type="entry name" value="Pyridoxal_deC"/>
    <property type="match status" value="1"/>
</dbReference>
<keyword evidence="3" id="KW-0663">Pyridoxal phosphate</keyword>
<dbReference type="PANTHER" id="PTHR45987:SF4">
    <property type="entry name" value="LARGE RIBOSOMAL SUBUNIT PROTEIN BL12M"/>
    <property type="match status" value="1"/>
</dbReference>
<evidence type="ECO:0000259" key="11">
    <source>
        <dbReference type="Pfam" id="PF22930"/>
    </source>
</evidence>
<feature type="region of interest" description="Disordered" evidence="8">
    <location>
        <begin position="682"/>
        <end position="744"/>
    </location>
</feature>
<name>A0A833S281_9HYME</name>
<evidence type="ECO:0000256" key="1">
    <source>
        <dbReference type="ARBA" id="ARBA00001933"/>
    </source>
</evidence>
<dbReference type="GO" id="GO:0003735">
    <property type="term" value="F:structural constituent of ribosome"/>
    <property type="evidence" value="ECO:0007669"/>
    <property type="project" value="InterPro"/>
</dbReference>
<comment type="caution">
    <text evidence="13">The sequence shown here is derived from an EMBL/GenBank/DDBJ whole genome shotgun (WGS) entry which is preliminary data.</text>
</comment>
<dbReference type="Gene3D" id="3.30.1390.10">
    <property type="match status" value="1"/>
</dbReference>
<comment type="cofactor">
    <cofactor evidence="1">
        <name>pyridoxal 5'-phosphate</name>
        <dbReference type="ChEBI" id="CHEBI:597326"/>
    </cofactor>
</comment>
<evidence type="ECO:0000256" key="6">
    <source>
        <dbReference type="ARBA" id="ARBA00023274"/>
    </source>
</evidence>
<evidence type="ECO:0000256" key="3">
    <source>
        <dbReference type="ARBA" id="ARBA00022898"/>
    </source>
</evidence>
<sequence length="744" mass="80720">MSRIIQQTEVTAAATASTVSVSESVSTENHPAVSSKIEMIANQIVNLNLIEVAQLSDLLKKKLNLPDAPIMPMGGFIANAPNAEVEEEESQVVQTAFTVKLTGFDEKQKIALIKELKSILPDCNLVQAKKFVESTPGVVKADIAKDEAEKLKEAITKVGGTVEIVSTGGGSASNEVAALEFQASQVISRLEEAVERAADGGGTTWNNPSGFLSQSKTSDEILTLIQLSLPLHCVRPIPHNTMFGSRYSMDVSALERRLAEDTQSNSVTPLLVLAEAGSVLTGHCDNIARLRAICDKYNVWLHLRGHSLAALALNNSTKDLTLYRLTDIKGGRPTPRDTTLSLVSGLMTDSLSRRLPTLPLWATLQSQPPGGETGSYTINELLTNPVNNPQLFEAVASALVFQFVPADRDPQTAERVPPYYDKLNSWLGQILQRDIENVQIELCEIEHHGIAIRICPLENPEQPPTTEDVDNVVACLEQQIEILQATVEHKATFVRLVSENDSLHLVEMPGWAGLGGVRYAPPTWIHVMTDQAKEELNRLNTQLVEALRNTDAAFSLGEGADGLACVRFGMVTQDTDVAELLSLVLQVGQEVEASSKLLDTISEVVKRGIEAAQTDLERENAEKLWQEGILRHVPVVGTFVNWWSPPSKETGVRGRSLNLQAGVVESTENIYKYHMQLQPNSTVINGSGARTPPQPLVQTPVGAGSQSHSRSSSHSSLQSGKSISVITNAVSHPQVKEESGEVKS</sequence>
<dbReference type="GO" id="GO:0003729">
    <property type="term" value="F:mRNA binding"/>
    <property type="evidence" value="ECO:0007669"/>
    <property type="project" value="TreeGrafter"/>
</dbReference>
<dbReference type="InterPro" id="IPR013823">
    <property type="entry name" value="Ribosomal_bL12_C"/>
</dbReference>
<dbReference type="GO" id="GO:0019752">
    <property type="term" value="P:carboxylic acid metabolic process"/>
    <property type="evidence" value="ECO:0007669"/>
    <property type="project" value="InterPro"/>
</dbReference>
<dbReference type="Pfam" id="PF16320">
    <property type="entry name" value="Ribosomal_L12_N"/>
    <property type="match status" value="1"/>
</dbReference>
<dbReference type="GO" id="GO:0005762">
    <property type="term" value="C:mitochondrial large ribosomal subunit"/>
    <property type="evidence" value="ECO:0007669"/>
    <property type="project" value="TreeGrafter"/>
</dbReference>
<feature type="domain" description="PDXDC1/PDXD2 second" evidence="11">
    <location>
        <begin position="410"/>
        <end position="487"/>
    </location>
</feature>
<dbReference type="InterPro" id="IPR055103">
    <property type="entry name" value="PDXDC1-like_2nd"/>
</dbReference>
<accession>A0A833S281</accession>
<dbReference type="Pfam" id="PF22937">
    <property type="entry name" value="PDXDC1-like_cen2"/>
    <property type="match status" value="1"/>
</dbReference>
<dbReference type="SUPFAM" id="SSF53383">
    <property type="entry name" value="PLP-dependent transferases"/>
    <property type="match status" value="1"/>
</dbReference>
<evidence type="ECO:0000256" key="7">
    <source>
        <dbReference type="ARBA" id="ARBA00047190"/>
    </source>
</evidence>
<feature type="compositionally biased region" description="Basic and acidic residues" evidence="8">
    <location>
        <begin position="734"/>
        <end position="744"/>
    </location>
</feature>
<feature type="domain" description="Large ribosomal subunit protein bL12 C-terminal" evidence="9">
    <location>
        <begin position="97"/>
        <end position="164"/>
    </location>
</feature>
<organism evidence="13 14">
    <name type="scientific">Frieseomelitta varia</name>
    <dbReference type="NCBI Taxonomy" id="561572"/>
    <lineage>
        <taxon>Eukaryota</taxon>
        <taxon>Metazoa</taxon>
        <taxon>Ecdysozoa</taxon>
        <taxon>Arthropoda</taxon>
        <taxon>Hexapoda</taxon>
        <taxon>Insecta</taxon>
        <taxon>Pterygota</taxon>
        <taxon>Neoptera</taxon>
        <taxon>Endopterygota</taxon>
        <taxon>Hymenoptera</taxon>
        <taxon>Apocrita</taxon>
        <taxon>Aculeata</taxon>
        <taxon>Apoidea</taxon>
        <taxon>Anthophila</taxon>
        <taxon>Apidae</taxon>
        <taxon>Frieseomelitta</taxon>
    </lineage>
</organism>
<proteinExistence type="inferred from homology"/>
<evidence type="ECO:0000313" key="13">
    <source>
        <dbReference type="EMBL" id="KAF3426287.1"/>
    </source>
</evidence>
<dbReference type="GO" id="GO:0006412">
    <property type="term" value="P:translation"/>
    <property type="evidence" value="ECO:0007669"/>
    <property type="project" value="InterPro"/>
</dbReference>
<dbReference type="InterPro" id="IPR055102">
    <property type="entry name" value="PDXDC1-like_3rd"/>
</dbReference>
<evidence type="ECO:0000256" key="5">
    <source>
        <dbReference type="ARBA" id="ARBA00023239"/>
    </source>
</evidence>